<dbReference type="Pfam" id="PF00710">
    <property type="entry name" value="Asparaginase"/>
    <property type="match status" value="1"/>
</dbReference>
<dbReference type="SUPFAM" id="SSF48403">
    <property type="entry name" value="Ankyrin repeat"/>
    <property type="match status" value="1"/>
</dbReference>
<dbReference type="InterPro" id="IPR040919">
    <property type="entry name" value="Asparaginase_C"/>
</dbReference>
<dbReference type="GO" id="GO:0009066">
    <property type="term" value="P:aspartate family amino acid metabolic process"/>
    <property type="evidence" value="ECO:0007669"/>
    <property type="project" value="UniProtKB-ARBA"/>
</dbReference>
<dbReference type="Gene3D" id="1.25.40.20">
    <property type="entry name" value="Ankyrin repeat-containing domain"/>
    <property type="match status" value="2"/>
</dbReference>
<dbReference type="Gene3D" id="3.40.50.40">
    <property type="match status" value="1"/>
</dbReference>
<evidence type="ECO:0000259" key="4">
    <source>
        <dbReference type="Pfam" id="PF17763"/>
    </source>
</evidence>
<evidence type="ECO:0000313" key="6">
    <source>
        <dbReference type="Proteomes" id="UP000673691"/>
    </source>
</evidence>
<feature type="domain" description="L-asparaginase N-terminal" evidence="3">
    <location>
        <begin position="38"/>
        <end position="117"/>
    </location>
</feature>
<dbReference type="InterPro" id="IPR036152">
    <property type="entry name" value="Asp/glu_Ase-like_sf"/>
</dbReference>
<dbReference type="InterPro" id="IPR027474">
    <property type="entry name" value="L-asparaginase_N"/>
</dbReference>
<evidence type="ECO:0000256" key="1">
    <source>
        <dbReference type="ARBA" id="ARBA00012920"/>
    </source>
</evidence>
<dbReference type="PANTHER" id="PTHR11707:SF28">
    <property type="entry name" value="60 KDA LYSOPHOSPHOLIPASE"/>
    <property type="match status" value="1"/>
</dbReference>
<keyword evidence="6" id="KW-1185">Reference proteome</keyword>
<evidence type="ECO:0000313" key="5">
    <source>
        <dbReference type="EMBL" id="KAG5460267.1"/>
    </source>
</evidence>
<organism evidence="5 6">
    <name type="scientific">Olpidium bornovanus</name>
    <dbReference type="NCBI Taxonomy" id="278681"/>
    <lineage>
        <taxon>Eukaryota</taxon>
        <taxon>Fungi</taxon>
        <taxon>Fungi incertae sedis</taxon>
        <taxon>Olpidiomycota</taxon>
        <taxon>Olpidiomycotina</taxon>
        <taxon>Olpidiomycetes</taxon>
        <taxon>Olpidiales</taxon>
        <taxon>Olpidiaceae</taxon>
        <taxon>Olpidium</taxon>
    </lineage>
</organism>
<dbReference type="InterPro" id="IPR037152">
    <property type="entry name" value="L-asparaginase_N_sf"/>
</dbReference>
<dbReference type="PROSITE" id="PS50088">
    <property type="entry name" value="ANK_REPEAT"/>
    <property type="match status" value="1"/>
</dbReference>
<proteinExistence type="predicted"/>
<evidence type="ECO:0000256" key="2">
    <source>
        <dbReference type="PROSITE-ProRule" id="PRU00023"/>
    </source>
</evidence>
<dbReference type="InterPro" id="IPR002110">
    <property type="entry name" value="Ankyrin_rpt"/>
</dbReference>
<dbReference type="InterPro" id="IPR027473">
    <property type="entry name" value="L-asparaginase_C"/>
</dbReference>
<feature type="repeat" description="ANK" evidence="2">
    <location>
        <begin position="425"/>
        <end position="451"/>
    </location>
</feature>
<keyword evidence="2" id="KW-0040">ANK repeat</keyword>
<dbReference type="SUPFAM" id="SSF53774">
    <property type="entry name" value="Glutaminase/Asparaginase"/>
    <property type="match status" value="1"/>
</dbReference>
<dbReference type="GO" id="GO:0004067">
    <property type="term" value="F:asparaginase activity"/>
    <property type="evidence" value="ECO:0007669"/>
    <property type="project" value="UniProtKB-UniRule"/>
</dbReference>
<dbReference type="Pfam" id="PF12796">
    <property type="entry name" value="Ank_2"/>
    <property type="match status" value="1"/>
</dbReference>
<protein>
    <recommendedName>
        <fullName evidence="1">asparaginase</fullName>
        <ecNumber evidence="1">3.5.1.1</ecNumber>
    </recommendedName>
</protein>
<feature type="domain" description="Asparaginase/glutaminase C-terminal" evidence="4">
    <location>
        <begin position="138"/>
        <end position="205"/>
    </location>
</feature>
<dbReference type="PANTHER" id="PTHR11707">
    <property type="entry name" value="L-ASPARAGINASE"/>
    <property type="match status" value="1"/>
</dbReference>
<reference evidence="5 6" key="1">
    <citation type="journal article" name="Sci. Rep.">
        <title>Genome-scale phylogenetic analyses confirm Olpidium as the closest living zoosporic fungus to the non-flagellated, terrestrial fungi.</title>
        <authorList>
            <person name="Chang Y."/>
            <person name="Rochon D."/>
            <person name="Sekimoto S."/>
            <person name="Wang Y."/>
            <person name="Chovatia M."/>
            <person name="Sandor L."/>
            <person name="Salamov A."/>
            <person name="Grigoriev I.V."/>
            <person name="Stajich J.E."/>
            <person name="Spatafora J.W."/>
        </authorList>
    </citation>
    <scope>NUCLEOTIDE SEQUENCE [LARGE SCALE GENOMIC DNA]</scope>
    <source>
        <strain evidence="5">S191</strain>
    </source>
</reference>
<dbReference type="PROSITE" id="PS51732">
    <property type="entry name" value="ASN_GLN_ASE_3"/>
    <property type="match status" value="1"/>
</dbReference>
<dbReference type="OrthoDB" id="542841at2759"/>
<dbReference type="InterPro" id="IPR036770">
    <property type="entry name" value="Ankyrin_rpt-contain_sf"/>
</dbReference>
<dbReference type="InterPro" id="IPR006034">
    <property type="entry name" value="Asparaginase/glutaminase-like"/>
</dbReference>
<dbReference type="Proteomes" id="UP000673691">
    <property type="component" value="Unassembled WGS sequence"/>
</dbReference>
<evidence type="ECO:0000259" key="3">
    <source>
        <dbReference type="Pfam" id="PF00710"/>
    </source>
</evidence>
<dbReference type="PIRSF" id="PIRSF001220">
    <property type="entry name" value="L-ASNase_gatD"/>
    <property type="match status" value="1"/>
</dbReference>
<sequence length="651" mass="71193">MLENLGYEGGAASLTYAATKKMSEYNVRVLLIPEKKSNCSKTVILTGSQVPLAEIRNDAVENLLGALTIAGHFVIPEVCLYFNNKLFRGNRVTKLDATDFNAFDSPNMRPLVTVGVNIAHVCNLPVSLLPLRHVSIVFRNSPGITESTVRASMAPPIQGVVLESYGAGNAPDCREDLMRALKDASDRGVVIVNCTQCKRGMVTDACVAFLTDGACYTTVEPPESPFYHLSSHLTHCLRVPMTDGGNKRKQKCALVKLSFVLGCNNTPGECRALLRQSLRGELTVPSPKLRFAYNGDYLSLLQAIVAAAMGHASPESREMAVVLAQNVASNIPNHERLLIEKDLYAFLLCAAAKADDVEGLKMLENTAGHHLQMNCVDYDGRTPLVMFQRAAEFAFRGRLMCDDIVDGLSFSASWVTNAFFSPFQHVASSEGHERCVEFLLRSGASVHVRDRWGHTALFDATRFRHPDVVRLLRETGAHFNGDEIDEVAERVCTAAAVGDVSMLKVCIAAGADVNRTGWDQRTALHAVWASPGPIPPCTPPFLFFWQFCERATANAKFHFSFHCAQAAQEGRAESIAYLLSLPETDPSPSDRWGRTPLDVARHAVTLGSTLAEEVVRMLVEATAAAQRRRDSERTAGEPRSLAGIVGDCWIE</sequence>
<name>A0A8H8DJM3_9FUNG</name>
<dbReference type="SMART" id="SM00870">
    <property type="entry name" value="Asparaginase"/>
    <property type="match status" value="1"/>
</dbReference>
<dbReference type="Pfam" id="PF17763">
    <property type="entry name" value="Asparaginase_C"/>
    <property type="match status" value="1"/>
</dbReference>
<gene>
    <name evidence="5" type="ORF">BJ554DRAFT_7702</name>
</gene>
<dbReference type="AlphaFoldDB" id="A0A8H8DJM3"/>
<dbReference type="EC" id="3.5.1.1" evidence="1"/>
<dbReference type="Gene3D" id="3.40.50.1170">
    <property type="entry name" value="L-asparaginase, N-terminal domain"/>
    <property type="match status" value="1"/>
</dbReference>
<dbReference type="EMBL" id="JAEFCI010005478">
    <property type="protein sequence ID" value="KAG5460267.1"/>
    <property type="molecule type" value="Genomic_DNA"/>
</dbReference>
<dbReference type="SMART" id="SM00248">
    <property type="entry name" value="ANK"/>
    <property type="match status" value="4"/>
</dbReference>
<accession>A0A8H8DJM3</accession>
<comment type="caution">
    <text evidence="5">The sequence shown here is derived from an EMBL/GenBank/DDBJ whole genome shotgun (WGS) entry which is preliminary data.</text>
</comment>
<dbReference type="PIRSF" id="PIRSF500176">
    <property type="entry name" value="L_ASNase"/>
    <property type="match status" value="1"/>
</dbReference>